<sequence>METTLTPLGASRAYQSARRLTVAEAPALQLTPEVPRPSFADLLGETTRAQVQTIRAGEAAAIAGLRGQMPVQKVVEATLAMESAVKTTVALRDRVVEAYQEIMRMSV</sequence>
<dbReference type="PANTHER" id="PTHR34653:SF1">
    <property type="entry name" value="FLAGELLAR HOOK-BASAL BODY COMPLEX PROTEIN FLIE"/>
    <property type="match status" value="1"/>
</dbReference>
<dbReference type="OrthoDB" id="9812413at2"/>
<dbReference type="Proteomes" id="UP000287168">
    <property type="component" value="Unassembled WGS sequence"/>
</dbReference>
<dbReference type="GO" id="GO:0009425">
    <property type="term" value="C:bacterial-type flagellum basal body"/>
    <property type="evidence" value="ECO:0007669"/>
    <property type="project" value="UniProtKB-SubCell"/>
</dbReference>
<comment type="similarity">
    <text evidence="2">Belongs to the FliE family.</text>
</comment>
<accession>A0A3S3WS17</accession>
<proteinExistence type="inferred from homology"/>
<evidence type="ECO:0000256" key="2">
    <source>
        <dbReference type="ARBA" id="ARBA00009272"/>
    </source>
</evidence>
<dbReference type="AlphaFoldDB" id="A0A3S3WS17"/>
<dbReference type="RefSeq" id="WP_128487311.1">
    <property type="nucleotide sequence ID" value="NZ_JBHLXB010000088.1"/>
</dbReference>
<comment type="caution">
    <text evidence="4">The sequence shown here is derived from an EMBL/GenBank/DDBJ whole genome shotgun (WGS) entry which is preliminary data.</text>
</comment>
<evidence type="ECO:0000256" key="1">
    <source>
        <dbReference type="ARBA" id="ARBA00004117"/>
    </source>
</evidence>
<reference evidence="4 5" key="1">
    <citation type="journal article" date="2015" name="Int. J. Syst. Evol. Microbiol.">
        <title>Gemmobacter intermedius sp. nov., isolated from a white stork (Ciconia ciconia).</title>
        <authorList>
            <person name="Kampfer P."/>
            <person name="Jerzak L."/>
            <person name="Wilharm G."/>
            <person name="Golke J."/>
            <person name="Busse H.J."/>
            <person name="Glaeser S.P."/>
        </authorList>
    </citation>
    <scope>NUCLEOTIDE SEQUENCE [LARGE SCALE GENOMIC DNA]</scope>
    <source>
        <strain evidence="4 5">119/4</strain>
    </source>
</reference>
<gene>
    <name evidence="4" type="ORF">EP867_06100</name>
</gene>
<protein>
    <submittedName>
        <fullName evidence="4">Flagellar biosynthesis protein</fullName>
    </submittedName>
</protein>
<evidence type="ECO:0000313" key="5">
    <source>
        <dbReference type="Proteomes" id="UP000287168"/>
    </source>
</evidence>
<dbReference type="GO" id="GO:0003774">
    <property type="term" value="F:cytoskeletal motor activity"/>
    <property type="evidence" value="ECO:0007669"/>
    <property type="project" value="InterPro"/>
</dbReference>
<name>A0A3S3WS17_9RHOB</name>
<keyword evidence="5" id="KW-1185">Reference proteome</keyword>
<organism evidence="4 5">
    <name type="scientific">Falsigemmobacter intermedius</name>
    <dbReference type="NCBI Taxonomy" id="1553448"/>
    <lineage>
        <taxon>Bacteria</taxon>
        <taxon>Pseudomonadati</taxon>
        <taxon>Pseudomonadota</taxon>
        <taxon>Alphaproteobacteria</taxon>
        <taxon>Rhodobacterales</taxon>
        <taxon>Paracoccaceae</taxon>
        <taxon>Falsigemmobacter</taxon>
    </lineage>
</organism>
<keyword evidence="4" id="KW-0969">Cilium</keyword>
<evidence type="ECO:0000313" key="4">
    <source>
        <dbReference type="EMBL" id="RWY43048.1"/>
    </source>
</evidence>
<keyword evidence="4" id="KW-0966">Cell projection</keyword>
<dbReference type="Pfam" id="PF02049">
    <property type="entry name" value="FliE"/>
    <property type="match status" value="1"/>
</dbReference>
<dbReference type="GO" id="GO:0071973">
    <property type="term" value="P:bacterial-type flagellum-dependent cell motility"/>
    <property type="evidence" value="ECO:0007669"/>
    <property type="project" value="InterPro"/>
</dbReference>
<keyword evidence="4" id="KW-0282">Flagellum</keyword>
<evidence type="ECO:0000256" key="3">
    <source>
        <dbReference type="ARBA" id="ARBA00023143"/>
    </source>
</evidence>
<keyword evidence="3" id="KW-0975">Bacterial flagellum</keyword>
<dbReference type="EMBL" id="SBLC01000006">
    <property type="protein sequence ID" value="RWY43048.1"/>
    <property type="molecule type" value="Genomic_DNA"/>
</dbReference>
<comment type="subcellular location">
    <subcellularLocation>
        <location evidence="1">Bacterial flagellum basal body</location>
    </subcellularLocation>
</comment>
<dbReference type="PANTHER" id="PTHR34653">
    <property type="match status" value="1"/>
</dbReference>
<dbReference type="InterPro" id="IPR001624">
    <property type="entry name" value="FliE"/>
</dbReference>
<dbReference type="GO" id="GO:0005198">
    <property type="term" value="F:structural molecule activity"/>
    <property type="evidence" value="ECO:0007669"/>
    <property type="project" value="InterPro"/>
</dbReference>